<comment type="caution">
    <text evidence="2">The sequence shown here is derived from an EMBL/GenBank/DDBJ whole genome shotgun (WGS) entry which is preliminary data.</text>
</comment>
<sequence length="175" mass="19039">MAWGEWRRRAALLHTDGRQRSQLVIDSAMCCPSSCCSSPPLSGGGPTHKPESRPAAPQRRGAALGWWWSASQRVGGGLSSRRAYLFLRGWLWLLGALSAPYCTCKNKQRFGQRQSAKSQTTQAPSHIRAAGAGSPQEDIKGAAEEQTRPTLSGAELCSCLISVHLQRCRHGTVLR</sequence>
<name>A0A4Z2FUC8_9TELE</name>
<accession>A0A4Z2FUC8</accession>
<feature type="region of interest" description="Disordered" evidence="1">
    <location>
        <begin position="113"/>
        <end position="145"/>
    </location>
</feature>
<dbReference type="AlphaFoldDB" id="A0A4Z2FUC8"/>
<proteinExistence type="predicted"/>
<evidence type="ECO:0000313" key="3">
    <source>
        <dbReference type="Proteomes" id="UP000314294"/>
    </source>
</evidence>
<dbReference type="Proteomes" id="UP000314294">
    <property type="component" value="Unassembled WGS sequence"/>
</dbReference>
<feature type="compositionally biased region" description="Polar residues" evidence="1">
    <location>
        <begin position="113"/>
        <end position="124"/>
    </location>
</feature>
<evidence type="ECO:0000256" key="1">
    <source>
        <dbReference type="SAM" id="MobiDB-lite"/>
    </source>
</evidence>
<dbReference type="EMBL" id="SRLO01000881">
    <property type="protein sequence ID" value="TNN44838.1"/>
    <property type="molecule type" value="Genomic_DNA"/>
</dbReference>
<keyword evidence="3" id="KW-1185">Reference proteome</keyword>
<protein>
    <submittedName>
        <fullName evidence="2">Uncharacterized protein</fullName>
    </submittedName>
</protein>
<gene>
    <name evidence="2" type="ORF">EYF80_044956</name>
</gene>
<evidence type="ECO:0000313" key="2">
    <source>
        <dbReference type="EMBL" id="TNN44838.1"/>
    </source>
</evidence>
<reference evidence="2 3" key="1">
    <citation type="submission" date="2019-03" db="EMBL/GenBank/DDBJ databases">
        <title>First draft genome of Liparis tanakae, snailfish: a comprehensive survey of snailfish specific genes.</title>
        <authorList>
            <person name="Kim W."/>
            <person name="Song I."/>
            <person name="Jeong J.-H."/>
            <person name="Kim D."/>
            <person name="Kim S."/>
            <person name="Ryu S."/>
            <person name="Song J.Y."/>
            <person name="Lee S.K."/>
        </authorList>
    </citation>
    <scope>NUCLEOTIDE SEQUENCE [LARGE SCALE GENOMIC DNA]</scope>
    <source>
        <tissue evidence="2">Muscle</tissue>
    </source>
</reference>
<organism evidence="2 3">
    <name type="scientific">Liparis tanakae</name>
    <name type="common">Tanaka's snailfish</name>
    <dbReference type="NCBI Taxonomy" id="230148"/>
    <lineage>
        <taxon>Eukaryota</taxon>
        <taxon>Metazoa</taxon>
        <taxon>Chordata</taxon>
        <taxon>Craniata</taxon>
        <taxon>Vertebrata</taxon>
        <taxon>Euteleostomi</taxon>
        <taxon>Actinopterygii</taxon>
        <taxon>Neopterygii</taxon>
        <taxon>Teleostei</taxon>
        <taxon>Neoteleostei</taxon>
        <taxon>Acanthomorphata</taxon>
        <taxon>Eupercaria</taxon>
        <taxon>Perciformes</taxon>
        <taxon>Cottioidei</taxon>
        <taxon>Cottales</taxon>
        <taxon>Liparidae</taxon>
        <taxon>Liparis</taxon>
    </lineage>
</organism>